<feature type="transmembrane region" description="Helical" evidence="1">
    <location>
        <begin position="426"/>
        <end position="447"/>
    </location>
</feature>
<feature type="transmembrane region" description="Helical" evidence="1">
    <location>
        <begin position="361"/>
        <end position="380"/>
    </location>
</feature>
<feature type="transmembrane region" description="Helical" evidence="1">
    <location>
        <begin position="112"/>
        <end position="130"/>
    </location>
</feature>
<feature type="transmembrane region" description="Helical" evidence="1">
    <location>
        <begin position="305"/>
        <end position="324"/>
    </location>
</feature>
<dbReference type="PANTHER" id="PTHR36178">
    <property type="entry name" value="SLR0625 PROTEIN"/>
    <property type="match status" value="1"/>
</dbReference>
<feature type="transmembrane region" description="Helical" evidence="1">
    <location>
        <begin position="400"/>
        <end position="419"/>
    </location>
</feature>
<feature type="transmembrane region" description="Helical" evidence="1">
    <location>
        <begin position="43"/>
        <end position="62"/>
    </location>
</feature>
<feature type="transmembrane region" description="Helical" evidence="1">
    <location>
        <begin position="330"/>
        <end position="349"/>
    </location>
</feature>
<dbReference type="PANTHER" id="PTHR36178:SF1">
    <property type="entry name" value="SODIUM_GLUTAMATE SYMPORTER"/>
    <property type="match status" value="1"/>
</dbReference>
<reference evidence="2 3" key="1">
    <citation type="submission" date="2020-08" db="EMBL/GenBank/DDBJ databases">
        <authorList>
            <person name="Liu C."/>
            <person name="Sun Q."/>
        </authorList>
    </citation>
    <scope>NUCLEOTIDE SEQUENCE [LARGE SCALE GENOMIC DNA]</scope>
    <source>
        <strain evidence="2 3">NSJ-62</strain>
    </source>
</reference>
<dbReference type="GO" id="GO:0015501">
    <property type="term" value="F:glutamate:sodium symporter activity"/>
    <property type="evidence" value="ECO:0007669"/>
    <property type="project" value="InterPro"/>
</dbReference>
<name>A0A7G9B166_9FIRM</name>
<dbReference type="EMBL" id="CP060490">
    <property type="protein sequence ID" value="QNL43297.1"/>
    <property type="molecule type" value="Genomic_DNA"/>
</dbReference>
<evidence type="ECO:0000313" key="3">
    <source>
        <dbReference type="Proteomes" id="UP000515960"/>
    </source>
</evidence>
<dbReference type="InterPro" id="IPR004445">
    <property type="entry name" value="GltS"/>
</dbReference>
<keyword evidence="1" id="KW-0812">Transmembrane</keyword>
<feature type="transmembrane region" description="Helical" evidence="1">
    <location>
        <begin position="173"/>
        <end position="193"/>
    </location>
</feature>
<gene>
    <name evidence="2" type="ORF">H8790_07225</name>
</gene>
<keyword evidence="1" id="KW-0472">Membrane</keyword>
<accession>A0A7G9B166</accession>
<feature type="transmembrane region" description="Helical" evidence="1">
    <location>
        <begin position="74"/>
        <end position="92"/>
    </location>
</feature>
<dbReference type="RefSeq" id="WP_187331888.1">
    <property type="nucleotide sequence ID" value="NZ_CP060490.1"/>
</dbReference>
<feature type="transmembrane region" description="Helical" evidence="1">
    <location>
        <begin position="266"/>
        <end position="285"/>
    </location>
</feature>
<feature type="transmembrane region" description="Helical" evidence="1">
    <location>
        <begin position="239"/>
        <end position="260"/>
    </location>
</feature>
<organism evidence="2 3">
    <name type="scientific">Oscillibacter hominis</name>
    <dbReference type="NCBI Taxonomy" id="2763056"/>
    <lineage>
        <taxon>Bacteria</taxon>
        <taxon>Bacillati</taxon>
        <taxon>Bacillota</taxon>
        <taxon>Clostridia</taxon>
        <taxon>Eubacteriales</taxon>
        <taxon>Oscillospiraceae</taxon>
        <taxon>Oscillibacter</taxon>
    </lineage>
</organism>
<dbReference type="AlphaFoldDB" id="A0A7G9B166"/>
<dbReference type="GO" id="GO:0016020">
    <property type="term" value="C:membrane"/>
    <property type="evidence" value="ECO:0007669"/>
    <property type="project" value="InterPro"/>
</dbReference>
<dbReference type="GO" id="GO:0015813">
    <property type="term" value="P:L-glutamate transmembrane transport"/>
    <property type="evidence" value="ECO:0007669"/>
    <property type="project" value="InterPro"/>
</dbReference>
<proteinExistence type="predicted"/>
<evidence type="ECO:0000256" key="1">
    <source>
        <dbReference type="SAM" id="Phobius"/>
    </source>
</evidence>
<keyword evidence="1" id="KW-1133">Transmembrane helix</keyword>
<evidence type="ECO:0000313" key="2">
    <source>
        <dbReference type="EMBL" id="QNL43297.1"/>
    </source>
</evidence>
<keyword evidence="3" id="KW-1185">Reference proteome</keyword>
<dbReference type="KEGG" id="ohi:H8790_07225"/>
<protein>
    <submittedName>
        <fullName evidence="2">Sodium:glutamate symporter</fullName>
    </submittedName>
</protein>
<dbReference type="Proteomes" id="UP000515960">
    <property type="component" value="Chromosome"/>
</dbReference>
<sequence>MLPVEKIASGTITNFILYLAIIGILLFVATVLRLKIHFLKKAFIPASLIAGIIGLILGPYVLGLFSPEMRSSLSAMPTPFIVIVFACMQLGVKRSNLKEALLLSAPSVIQGYLYSFVQVGVTCLLTALLFTPLWGTNSIFGCIIEVGFEGGHGTAGGMTEVYTELGWAAGGDVGLTTATIGLIIAIVGGIILINMGVKRRYTVVLEDSSALAGGQETFTGDERKPSTYTTISGNVVETFAFHAALIGIAIFIGKVIIYLFDLAFHYSLPLFPFAMIGGWLLNMVLQRTPLAELMDRGIFVHIQSLTMDFLIVAAVASVSIPVILENWKPLLISCTVVTALIVYLFWWTSPRLYKKHWFECAITRFGVATGVAAIGLMLLRTCDPEMKTEAGTVYGLGTPFVSPFVGGGLITTAYPYLIVAMGALKCGLLFVGISIALILFCMLVGLWNRKPVMEQRGNL</sequence>
<feature type="transmembrane region" description="Helical" evidence="1">
    <location>
        <begin position="12"/>
        <end position="31"/>
    </location>
</feature>